<evidence type="ECO:0000313" key="1">
    <source>
        <dbReference type="EMBL" id="GAA1953130.1"/>
    </source>
</evidence>
<evidence type="ECO:0000313" key="2">
    <source>
        <dbReference type="Proteomes" id="UP001500571"/>
    </source>
</evidence>
<sequence>MRLQLTDELLTSIKGIQRKAREGNAWHRRRLELIAAGLEAIRNLEAEPTEENAEFKRVRQHKLNPIWRWAHAYEEGIAVRLIFWFAPDGEVVVALFNGEKARIGDVWYDSVGTRADTAIERWKRQGD</sequence>
<protein>
    <recommendedName>
        <fullName evidence="3">Type II toxin-antitoxin system RelE/ParE family toxin</fullName>
    </recommendedName>
</protein>
<accession>A0ABN2QJ77</accession>
<proteinExistence type="predicted"/>
<gene>
    <name evidence="1" type="ORF">GCM10009798_10390</name>
</gene>
<reference evidence="1 2" key="1">
    <citation type="journal article" date="2019" name="Int. J. Syst. Evol. Microbiol.">
        <title>The Global Catalogue of Microorganisms (GCM) 10K type strain sequencing project: providing services to taxonomists for standard genome sequencing and annotation.</title>
        <authorList>
            <consortium name="The Broad Institute Genomics Platform"/>
            <consortium name="The Broad Institute Genome Sequencing Center for Infectious Disease"/>
            <person name="Wu L."/>
            <person name="Ma J."/>
        </authorList>
    </citation>
    <scope>NUCLEOTIDE SEQUENCE [LARGE SCALE GENOMIC DNA]</scope>
    <source>
        <strain evidence="1 2">JCM 15309</strain>
    </source>
</reference>
<organism evidence="1 2">
    <name type="scientific">Nocardioides panacihumi</name>
    <dbReference type="NCBI Taxonomy" id="400774"/>
    <lineage>
        <taxon>Bacteria</taxon>
        <taxon>Bacillati</taxon>
        <taxon>Actinomycetota</taxon>
        <taxon>Actinomycetes</taxon>
        <taxon>Propionibacteriales</taxon>
        <taxon>Nocardioidaceae</taxon>
        <taxon>Nocardioides</taxon>
    </lineage>
</organism>
<dbReference type="EMBL" id="BAAAPB010000001">
    <property type="protein sequence ID" value="GAA1953130.1"/>
    <property type="molecule type" value="Genomic_DNA"/>
</dbReference>
<comment type="caution">
    <text evidence="1">The sequence shown here is derived from an EMBL/GenBank/DDBJ whole genome shotgun (WGS) entry which is preliminary data.</text>
</comment>
<name>A0ABN2QJ77_9ACTN</name>
<evidence type="ECO:0008006" key="3">
    <source>
        <dbReference type="Google" id="ProtNLM"/>
    </source>
</evidence>
<dbReference type="Proteomes" id="UP001500571">
    <property type="component" value="Unassembled WGS sequence"/>
</dbReference>
<keyword evidence="2" id="KW-1185">Reference proteome</keyword>
<dbReference type="RefSeq" id="WP_344043106.1">
    <property type="nucleotide sequence ID" value="NZ_BAAAPB010000001.1"/>
</dbReference>